<evidence type="ECO:0000256" key="1">
    <source>
        <dbReference type="SAM" id="MobiDB-lite"/>
    </source>
</evidence>
<feature type="region of interest" description="Disordered" evidence="1">
    <location>
        <begin position="1"/>
        <end position="25"/>
    </location>
</feature>
<keyword evidence="2" id="KW-0472">Membrane</keyword>
<proteinExistence type="predicted"/>
<organism evidence="3 4">
    <name type="scientific">Paramecium octaurelia</name>
    <dbReference type="NCBI Taxonomy" id="43137"/>
    <lineage>
        <taxon>Eukaryota</taxon>
        <taxon>Sar</taxon>
        <taxon>Alveolata</taxon>
        <taxon>Ciliophora</taxon>
        <taxon>Intramacronucleata</taxon>
        <taxon>Oligohymenophorea</taxon>
        <taxon>Peniculida</taxon>
        <taxon>Parameciidae</taxon>
        <taxon>Paramecium</taxon>
    </lineage>
</organism>
<keyword evidence="4" id="KW-1185">Reference proteome</keyword>
<name>A0A8S1VCJ8_PAROT</name>
<keyword evidence="2" id="KW-1133">Transmembrane helix</keyword>
<dbReference type="Proteomes" id="UP000683925">
    <property type="component" value="Unassembled WGS sequence"/>
</dbReference>
<feature type="transmembrane region" description="Helical" evidence="2">
    <location>
        <begin position="511"/>
        <end position="529"/>
    </location>
</feature>
<dbReference type="EMBL" id="CAJJDP010000063">
    <property type="protein sequence ID" value="CAD8174664.1"/>
    <property type="molecule type" value="Genomic_DNA"/>
</dbReference>
<comment type="caution">
    <text evidence="3">The sequence shown here is derived from an EMBL/GenBank/DDBJ whole genome shotgun (WGS) entry which is preliminary data.</text>
</comment>
<evidence type="ECO:0000313" key="4">
    <source>
        <dbReference type="Proteomes" id="UP000683925"/>
    </source>
</evidence>
<dbReference type="OrthoDB" id="304766at2759"/>
<feature type="compositionally biased region" description="Low complexity" evidence="1">
    <location>
        <begin position="14"/>
        <end position="25"/>
    </location>
</feature>
<protein>
    <recommendedName>
        <fullName evidence="5">Transmembrane protein</fullName>
    </recommendedName>
</protein>
<evidence type="ECO:0000313" key="3">
    <source>
        <dbReference type="EMBL" id="CAD8174664.1"/>
    </source>
</evidence>
<evidence type="ECO:0008006" key="5">
    <source>
        <dbReference type="Google" id="ProtNLM"/>
    </source>
</evidence>
<dbReference type="AlphaFoldDB" id="A0A8S1VCJ8"/>
<sequence>MNFAERRNKTNPDQNQLLSMSSQSSQRNSAVKATLKVYSEMKEDQSCKLALRFTQLKIVLATHKIVGICHKIKAVRLQHYFDVLLLTKTPNANPIPILNKNQQGQIQYFTPPTKKKSVKFQPKCSIAPCLLIKSMYKKRVRSYFNILQYNQNKKNKQISFNTILIRFFRKKQTQHFQILKARVLQSKIFRRITLITKQKIKSMQLEALLTISQYIYNANIPSQQISLLDSEFSQQQQLQQQTLQDLQEHEINNQLMSAKEQLAMKFASTSLLIGILSQVMIKAQFAFLFHLSSGCNQKLDIREIKSIDISENLDQSQIEEDKIKPKIIAANQINHFLVQKLKQYFDQINQAPSKISRPSIKFFRGDKKLRSQNSNLKLLILGQKIFKEDDPQQKSTDITVNEKKGSFKALPGVRYVTQYSDISKNAISDSEVTEQSIITNSVNTLQTIQTSVLVQNYSNHQTVQNKPGEKKETLNSAIQQYLIPAKSQKNSPPKVSKKTIKKQVENKFSKLKLLYCFPIILIIFIVILMR</sequence>
<dbReference type="OMA" id="VGICHKI"/>
<accession>A0A8S1VCJ8</accession>
<keyword evidence="2" id="KW-0812">Transmembrane</keyword>
<evidence type="ECO:0000256" key="2">
    <source>
        <dbReference type="SAM" id="Phobius"/>
    </source>
</evidence>
<gene>
    <name evidence="3" type="ORF">POCTA_138.1.T0640097</name>
</gene>
<reference evidence="3" key="1">
    <citation type="submission" date="2021-01" db="EMBL/GenBank/DDBJ databases">
        <authorList>
            <consortium name="Genoscope - CEA"/>
            <person name="William W."/>
        </authorList>
    </citation>
    <scope>NUCLEOTIDE SEQUENCE</scope>
</reference>
<feature type="compositionally biased region" description="Basic and acidic residues" evidence="1">
    <location>
        <begin position="1"/>
        <end position="10"/>
    </location>
</feature>